<evidence type="ECO:0000313" key="2">
    <source>
        <dbReference type="Proteomes" id="UP000230790"/>
    </source>
</evidence>
<organism evidence="1 2">
    <name type="scientific">Candidatus Thermofonsia Clade 3 bacterium</name>
    <dbReference type="NCBI Taxonomy" id="2364212"/>
    <lineage>
        <taxon>Bacteria</taxon>
        <taxon>Bacillati</taxon>
        <taxon>Chloroflexota</taxon>
        <taxon>Candidatus Thermofontia</taxon>
        <taxon>Candidatus Thermofonsia Clade 3</taxon>
    </lineage>
</organism>
<accession>A0A2M8Q8C5</accession>
<protein>
    <submittedName>
        <fullName evidence="1">Uncharacterized protein</fullName>
    </submittedName>
</protein>
<proteinExistence type="predicted"/>
<comment type="caution">
    <text evidence="1">The sequence shown here is derived from an EMBL/GenBank/DDBJ whole genome shotgun (WGS) entry which is preliminary data.</text>
</comment>
<sequence length="71" mass="8224">MREKRDRDIEPAAWPKIIEQRWAEAGHVVRVWKLPSFGAVDVRADLIAGLPQSMYLKLTEHLAMEGLLEKR</sequence>
<dbReference type="Proteomes" id="UP000230790">
    <property type="component" value="Unassembled WGS sequence"/>
</dbReference>
<evidence type="ECO:0000313" key="1">
    <source>
        <dbReference type="EMBL" id="PJF46059.1"/>
    </source>
</evidence>
<gene>
    <name evidence="1" type="ORF">CUN48_15735</name>
</gene>
<dbReference type="EMBL" id="PGTN01000507">
    <property type="protein sequence ID" value="PJF46059.1"/>
    <property type="molecule type" value="Genomic_DNA"/>
</dbReference>
<dbReference type="AlphaFoldDB" id="A0A2M8Q8C5"/>
<reference evidence="1 2" key="1">
    <citation type="submission" date="2017-11" db="EMBL/GenBank/DDBJ databases">
        <title>Evolution of Phototrophy in the Chloroflexi Phylum Driven by Horizontal Gene Transfer.</title>
        <authorList>
            <person name="Ward L.M."/>
            <person name="Hemp J."/>
            <person name="Shih P.M."/>
            <person name="Mcglynn S.E."/>
            <person name="Fischer W."/>
        </authorList>
    </citation>
    <scope>NUCLEOTIDE SEQUENCE [LARGE SCALE GENOMIC DNA]</scope>
    <source>
        <strain evidence="1">JP3_7</strain>
    </source>
</reference>
<name>A0A2M8Q8C5_9CHLR</name>